<dbReference type="CDD" id="cd17242">
    <property type="entry name" value="MobM_relaxase"/>
    <property type="match status" value="1"/>
</dbReference>
<name>A0A6N7RKT6_9ACTN</name>
<feature type="compositionally biased region" description="Basic and acidic residues" evidence="2">
    <location>
        <begin position="159"/>
        <end position="175"/>
    </location>
</feature>
<protein>
    <recommendedName>
        <fullName evidence="5">Mobilization protein</fullName>
    </recommendedName>
</protein>
<reference evidence="4" key="1">
    <citation type="submission" date="2019-08" db="EMBL/GenBank/DDBJ databases">
        <title>Arthrobacter sp. nov., isolated from plateau pika and Tibetan wild ass.</title>
        <authorList>
            <person name="Ge Y."/>
        </authorList>
    </citation>
    <scope>NUCLEOTIDE SEQUENCE [LARGE SCALE GENOMIC DNA]</scope>
    <source>
        <strain evidence="4">HF-4214</strain>
    </source>
</reference>
<comment type="similarity">
    <text evidence="1">Belongs to the plasmid mobilization pre family.</text>
</comment>
<dbReference type="EMBL" id="VTFY01000002">
    <property type="protein sequence ID" value="MRX81734.1"/>
    <property type="molecule type" value="Genomic_DNA"/>
</dbReference>
<dbReference type="Gene3D" id="3.30.930.30">
    <property type="match status" value="1"/>
</dbReference>
<sequence length="359" mass="39587">MCESLTTGRRRAMAHLIGFKPGGLGNILAHVARHMDARGDYIRFGNAHIDTALTPSNYNLAPDWGCSQRERIDGALKRYGIKPRKNQNVVSSWLITLPEGFPEDREREFFEAAYSFLMGEVGGEGNMISAWVHMDESTPHLHFLFLPLVLVERTQADKSRPLLDPETGSPKRDAKGVPLYERSNTGESRATLSQAKMFPRARLAGFHDRLNASLTEALGFEPGVVLGNDDPKKALSAVPHDELDAATRALNAELAAVRGELSTARTERDALAVEVGELKEEKRRFAADLGEFLDILLHGGFSWEGIAARLCLLARSGNPIAQAFARAFGATGKYEQGERAAVVHVRERAMDRGRGERCR</sequence>
<comment type="caution">
    <text evidence="3">The sequence shown here is derived from an EMBL/GenBank/DDBJ whole genome shotgun (WGS) entry which is preliminary data.</text>
</comment>
<organism evidence="3 4">
    <name type="scientific">Eggerthella guodeyinii</name>
    <dbReference type="NCBI Taxonomy" id="2690837"/>
    <lineage>
        <taxon>Bacteria</taxon>
        <taxon>Bacillati</taxon>
        <taxon>Actinomycetota</taxon>
        <taxon>Coriobacteriia</taxon>
        <taxon>Eggerthellales</taxon>
        <taxon>Eggerthellaceae</taxon>
        <taxon>Eggerthella</taxon>
    </lineage>
</organism>
<keyword evidence="4" id="KW-1185">Reference proteome</keyword>
<feature type="region of interest" description="Disordered" evidence="2">
    <location>
        <begin position="159"/>
        <end position="188"/>
    </location>
</feature>
<dbReference type="AlphaFoldDB" id="A0A6N7RKT6"/>
<accession>A0A6N7RKT6</accession>
<evidence type="ECO:0000256" key="2">
    <source>
        <dbReference type="SAM" id="MobiDB-lite"/>
    </source>
</evidence>
<evidence type="ECO:0000256" key="1">
    <source>
        <dbReference type="ARBA" id="ARBA00010657"/>
    </source>
</evidence>
<dbReference type="GO" id="GO:0003677">
    <property type="term" value="F:DNA binding"/>
    <property type="evidence" value="ECO:0007669"/>
    <property type="project" value="InterPro"/>
</dbReference>
<dbReference type="Proteomes" id="UP000438093">
    <property type="component" value="Unassembled WGS sequence"/>
</dbReference>
<gene>
    <name evidence="3" type="ORF">GJG86_04405</name>
</gene>
<proteinExistence type="inferred from homology"/>
<dbReference type="GO" id="GO:0006310">
    <property type="term" value="P:DNA recombination"/>
    <property type="evidence" value="ECO:0007669"/>
    <property type="project" value="InterPro"/>
</dbReference>
<evidence type="ECO:0008006" key="5">
    <source>
        <dbReference type="Google" id="ProtNLM"/>
    </source>
</evidence>
<evidence type="ECO:0000313" key="4">
    <source>
        <dbReference type="Proteomes" id="UP000438093"/>
    </source>
</evidence>
<evidence type="ECO:0000313" key="3">
    <source>
        <dbReference type="EMBL" id="MRX81734.1"/>
    </source>
</evidence>
<dbReference type="Pfam" id="PF01076">
    <property type="entry name" value="Mob_Pre"/>
    <property type="match status" value="1"/>
</dbReference>
<dbReference type="InterPro" id="IPR001668">
    <property type="entry name" value="Mob_Pre"/>
</dbReference>